<name>A0ABX1QEF6_9RHOO</name>
<dbReference type="PANTHER" id="PTHR12526">
    <property type="entry name" value="GLYCOSYLTRANSFERASE"/>
    <property type="match status" value="1"/>
</dbReference>
<evidence type="ECO:0000313" key="3">
    <source>
        <dbReference type="Proteomes" id="UP000648984"/>
    </source>
</evidence>
<gene>
    <name evidence="2" type="ORF">GPA25_12450</name>
</gene>
<keyword evidence="3" id="KW-1185">Reference proteome</keyword>
<dbReference type="InterPro" id="IPR001296">
    <property type="entry name" value="Glyco_trans_1"/>
</dbReference>
<organism evidence="2 3">
    <name type="scientific">Aromatoleum diolicum</name>
    <dbReference type="NCBI Taxonomy" id="75796"/>
    <lineage>
        <taxon>Bacteria</taxon>
        <taxon>Pseudomonadati</taxon>
        <taxon>Pseudomonadota</taxon>
        <taxon>Betaproteobacteria</taxon>
        <taxon>Rhodocyclales</taxon>
        <taxon>Rhodocyclaceae</taxon>
        <taxon>Aromatoleum</taxon>
    </lineage>
</organism>
<proteinExistence type="predicted"/>
<evidence type="ECO:0000313" key="2">
    <source>
        <dbReference type="EMBL" id="NMG75569.1"/>
    </source>
</evidence>
<protein>
    <submittedName>
        <fullName evidence="2">Glycosyltransferase</fullName>
    </submittedName>
</protein>
<dbReference type="Gene3D" id="3.40.50.2000">
    <property type="entry name" value="Glycogen Phosphorylase B"/>
    <property type="match status" value="2"/>
</dbReference>
<dbReference type="RefSeq" id="WP_169260724.1">
    <property type="nucleotide sequence ID" value="NZ_WTVQ01000019.1"/>
</dbReference>
<sequence>MDEFRPDGRPIGLLVKIYPKLSETFILEEILGLERLGQRLHIFALAPPTDAIHHDAVARVRAPVSYLPMPALATAGQFLCAHARLFAAAPLRYLGALRAALARDGGLIDFLRAGWLTRRLQQAGIGHLHTHFISRPADIGELVSKLGLPFSISAHAKDIYLSDPADLARKLRQARFTVTCTEYNRHTLARHAPDAVLHRMYHGVDFERFSPRLREVPSDPPLILAVGRLREKKGFDTLIEAARILRDDGFAFRCEIVGYGEEHARLDGLIAAAGLRGQVVLAGKLPRDEVIARYAGATVFVQPSRIGQDGDRDGIPNVLLEAMAMQLAVISTIVSGIPELVRDEETGLLVDPDHPTALARAIRRLAGDPALRTRLGEAARAAVAEGFDNDRNLRLLRQLLENSDECPVSAPGSASLPAAARRVAGVR</sequence>
<dbReference type="EMBL" id="WTVQ01000019">
    <property type="protein sequence ID" value="NMG75569.1"/>
    <property type="molecule type" value="Genomic_DNA"/>
</dbReference>
<accession>A0ABX1QEF6</accession>
<feature type="domain" description="Glycosyl transferase family 1" evidence="1">
    <location>
        <begin position="216"/>
        <end position="380"/>
    </location>
</feature>
<dbReference type="SUPFAM" id="SSF53756">
    <property type="entry name" value="UDP-Glycosyltransferase/glycogen phosphorylase"/>
    <property type="match status" value="1"/>
</dbReference>
<reference evidence="2 3" key="1">
    <citation type="submission" date="2019-12" db="EMBL/GenBank/DDBJ databases">
        <title>Comparative genomics gives insights into the taxonomy of the Azoarcus-Aromatoleum group and reveals separate origins of nif in the plant-associated Azoarcus and non-plant-associated Aromatoleum sub-groups.</title>
        <authorList>
            <person name="Lafos M."/>
            <person name="Maluk M."/>
            <person name="Batista M."/>
            <person name="Junghare M."/>
            <person name="Carmona M."/>
            <person name="Faoro H."/>
            <person name="Cruz L.M."/>
            <person name="Battistoni F."/>
            <person name="De Souza E."/>
            <person name="Pedrosa F."/>
            <person name="Chen W.-M."/>
            <person name="Poole P.S."/>
            <person name="Dixon R.A."/>
            <person name="James E.K."/>
        </authorList>
    </citation>
    <scope>NUCLEOTIDE SEQUENCE [LARGE SCALE GENOMIC DNA]</scope>
    <source>
        <strain evidence="2 3">22Lin</strain>
    </source>
</reference>
<dbReference type="Proteomes" id="UP000648984">
    <property type="component" value="Unassembled WGS sequence"/>
</dbReference>
<dbReference type="Pfam" id="PF00534">
    <property type="entry name" value="Glycos_transf_1"/>
    <property type="match status" value="1"/>
</dbReference>
<comment type="caution">
    <text evidence="2">The sequence shown here is derived from an EMBL/GenBank/DDBJ whole genome shotgun (WGS) entry which is preliminary data.</text>
</comment>
<evidence type="ECO:0000259" key="1">
    <source>
        <dbReference type="Pfam" id="PF00534"/>
    </source>
</evidence>